<feature type="region of interest" description="Disordered" evidence="1">
    <location>
        <begin position="351"/>
        <end position="461"/>
    </location>
</feature>
<dbReference type="InterPro" id="IPR056444">
    <property type="entry name" value="Zn_ribbon_GRF_2"/>
</dbReference>
<evidence type="ECO:0000259" key="2">
    <source>
        <dbReference type="Pfam" id="PF23549"/>
    </source>
</evidence>
<evidence type="ECO:0000313" key="4">
    <source>
        <dbReference type="Proteomes" id="UP001194468"/>
    </source>
</evidence>
<evidence type="ECO:0000313" key="3">
    <source>
        <dbReference type="EMBL" id="KAF8421744.1"/>
    </source>
</evidence>
<name>A0AAD4BE50_BOLED</name>
<sequence>MSGVAPLVQAALFPKPAYVAFCNKCGGALQWQVVSRNSKGNQGRWYAKCSKLNDEGKPECFKWGSPKSSPSNSPPITTSPTLSSVVDEQAGIPEEGHSTVASTSTCAIPNCSSTRVAAGCEHRCCRKHCLALGGCTLRKHRMTPTEQKRHIPIDPILLAQDDHPLLVLSPPLSTTAHSDALPPATATDHVLSKPTSKTKERVAGDVDILASTRHPSQMPAVFTQGYAQQEALRQQVQAAEIERRALECAAVNTIDTYGWHTDGHDSSTLQVQQGFGYPNLRITSAILTGLGLTSGKDSEHLIQYFNLSLCRWTTIFQGHVVVLQSPHIYLRNLGVTEMPDFDSVLAQSATLSSNPNEPHLRHNLSSERSSVRHAEHQRLIKESRKPSHVSLDATDSEVTSNSSSDEPSRFATTTHTRRFKQVRNAYTQPTHPSPSDPSTPDNESPSPSPTVSSSPRPDGILDLIDLDSDPCGSKPGRVWPRDFYTVEVAEVFNAASAPGINARQAFIQTYGPGVVFRPSTFSEHLKRWNTSPITSRMKFMEAGQTDQGKYALFMKANPSPDGEVKAAKKRLARSNKN</sequence>
<dbReference type="EMBL" id="WHUW01000137">
    <property type="protein sequence ID" value="KAF8421744.1"/>
    <property type="molecule type" value="Genomic_DNA"/>
</dbReference>
<feature type="compositionally biased region" description="Low complexity" evidence="1">
    <location>
        <begin position="65"/>
        <end position="84"/>
    </location>
</feature>
<feature type="compositionally biased region" description="Low complexity" evidence="1">
    <location>
        <begin position="438"/>
        <end position="461"/>
    </location>
</feature>
<evidence type="ECO:0000256" key="1">
    <source>
        <dbReference type="SAM" id="MobiDB-lite"/>
    </source>
</evidence>
<gene>
    <name evidence="3" type="ORF">L210DRAFT_3654395</name>
</gene>
<comment type="caution">
    <text evidence="3">The sequence shown here is derived from an EMBL/GenBank/DDBJ whole genome shotgun (WGS) entry which is preliminary data.</text>
</comment>
<feature type="domain" description="GRF-like zinc ribbon" evidence="2">
    <location>
        <begin position="22"/>
        <end position="62"/>
    </location>
</feature>
<dbReference type="Pfam" id="PF23549">
    <property type="entry name" value="Zn_ribbon_GRF_2"/>
    <property type="match status" value="1"/>
</dbReference>
<accession>A0AAD4BE50</accession>
<feature type="compositionally biased region" description="Polar residues" evidence="1">
    <location>
        <begin position="396"/>
        <end position="414"/>
    </location>
</feature>
<proteinExistence type="predicted"/>
<reference evidence="3" key="1">
    <citation type="submission" date="2019-10" db="EMBL/GenBank/DDBJ databases">
        <authorList>
            <consortium name="DOE Joint Genome Institute"/>
            <person name="Kuo A."/>
            <person name="Miyauchi S."/>
            <person name="Kiss E."/>
            <person name="Drula E."/>
            <person name="Kohler A."/>
            <person name="Sanchez-Garcia M."/>
            <person name="Andreopoulos B."/>
            <person name="Barry K.W."/>
            <person name="Bonito G."/>
            <person name="Buee M."/>
            <person name="Carver A."/>
            <person name="Chen C."/>
            <person name="Cichocki N."/>
            <person name="Clum A."/>
            <person name="Culley D."/>
            <person name="Crous P.W."/>
            <person name="Fauchery L."/>
            <person name="Girlanda M."/>
            <person name="Hayes R."/>
            <person name="Keri Z."/>
            <person name="LaButti K."/>
            <person name="Lipzen A."/>
            <person name="Lombard V."/>
            <person name="Magnuson J."/>
            <person name="Maillard F."/>
            <person name="Morin E."/>
            <person name="Murat C."/>
            <person name="Nolan M."/>
            <person name="Ohm R."/>
            <person name="Pangilinan J."/>
            <person name="Pereira M."/>
            <person name="Perotto S."/>
            <person name="Peter M."/>
            <person name="Riley R."/>
            <person name="Sitrit Y."/>
            <person name="Stielow B."/>
            <person name="Szollosi G."/>
            <person name="Zifcakova L."/>
            <person name="Stursova M."/>
            <person name="Spatafora J.W."/>
            <person name="Tedersoo L."/>
            <person name="Vaario L.-M."/>
            <person name="Yamada A."/>
            <person name="Yan M."/>
            <person name="Wang P."/>
            <person name="Xu J."/>
            <person name="Bruns T."/>
            <person name="Baldrian P."/>
            <person name="Vilgalys R."/>
            <person name="Henrissat B."/>
            <person name="Grigoriev I.V."/>
            <person name="Hibbett D."/>
            <person name="Nagy L.G."/>
            <person name="Martin F.M."/>
        </authorList>
    </citation>
    <scope>NUCLEOTIDE SEQUENCE</scope>
    <source>
        <strain evidence="3">BED1</strain>
    </source>
</reference>
<feature type="region of interest" description="Disordered" evidence="1">
    <location>
        <begin position="63"/>
        <end position="84"/>
    </location>
</feature>
<protein>
    <recommendedName>
        <fullName evidence="2">GRF-like zinc ribbon domain-containing protein</fullName>
    </recommendedName>
</protein>
<organism evidence="3 4">
    <name type="scientific">Boletus edulis BED1</name>
    <dbReference type="NCBI Taxonomy" id="1328754"/>
    <lineage>
        <taxon>Eukaryota</taxon>
        <taxon>Fungi</taxon>
        <taxon>Dikarya</taxon>
        <taxon>Basidiomycota</taxon>
        <taxon>Agaricomycotina</taxon>
        <taxon>Agaricomycetes</taxon>
        <taxon>Agaricomycetidae</taxon>
        <taxon>Boletales</taxon>
        <taxon>Boletineae</taxon>
        <taxon>Boletaceae</taxon>
        <taxon>Boletoideae</taxon>
        <taxon>Boletus</taxon>
    </lineage>
</organism>
<feature type="compositionally biased region" description="Basic and acidic residues" evidence="1">
    <location>
        <begin position="369"/>
        <end position="385"/>
    </location>
</feature>
<dbReference type="Proteomes" id="UP001194468">
    <property type="component" value="Unassembled WGS sequence"/>
</dbReference>
<reference evidence="3" key="2">
    <citation type="journal article" date="2020" name="Nat. Commun.">
        <title>Large-scale genome sequencing of mycorrhizal fungi provides insights into the early evolution of symbiotic traits.</title>
        <authorList>
            <person name="Miyauchi S."/>
            <person name="Kiss E."/>
            <person name="Kuo A."/>
            <person name="Drula E."/>
            <person name="Kohler A."/>
            <person name="Sanchez-Garcia M."/>
            <person name="Morin E."/>
            <person name="Andreopoulos B."/>
            <person name="Barry K.W."/>
            <person name="Bonito G."/>
            <person name="Buee M."/>
            <person name="Carver A."/>
            <person name="Chen C."/>
            <person name="Cichocki N."/>
            <person name="Clum A."/>
            <person name="Culley D."/>
            <person name="Crous P.W."/>
            <person name="Fauchery L."/>
            <person name="Girlanda M."/>
            <person name="Hayes R.D."/>
            <person name="Keri Z."/>
            <person name="LaButti K."/>
            <person name="Lipzen A."/>
            <person name="Lombard V."/>
            <person name="Magnuson J."/>
            <person name="Maillard F."/>
            <person name="Murat C."/>
            <person name="Nolan M."/>
            <person name="Ohm R.A."/>
            <person name="Pangilinan J."/>
            <person name="Pereira M.F."/>
            <person name="Perotto S."/>
            <person name="Peter M."/>
            <person name="Pfister S."/>
            <person name="Riley R."/>
            <person name="Sitrit Y."/>
            <person name="Stielow J.B."/>
            <person name="Szollosi G."/>
            <person name="Zifcakova L."/>
            <person name="Stursova M."/>
            <person name="Spatafora J.W."/>
            <person name="Tedersoo L."/>
            <person name="Vaario L.M."/>
            <person name="Yamada A."/>
            <person name="Yan M."/>
            <person name="Wang P."/>
            <person name="Xu J."/>
            <person name="Bruns T."/>
            <person name="Baldrian P."/>
            <person name="Vilgalys R."/>
            <person name="Dunand C."/>
            <person name="Henrissat B."/>
            <person name="Grigoriev I.V."/>
            <person name="Hibbett D."/>
            <person name="Nagy L.G."/>
            <person name="Martin F.M."/>
        </authorList>
    </citation>
    <scope>NUCLEOTIDE SEQUENCE</scope>
    <source>
        <strain evidence="3">BED1</strain>
    </source>
</reference>
<feature type="region of interest" description="Disordered" evidence="1">
    <location>
        <begin position="177"/>
        <end position="197"/>
    </location>
</feature>
<dbReference type="AlphaFoldDB" id="A0AAD4BE50"/>
<keyword evidence="4" id="KW-1185">Reference proteome</keyword>